<dbReference type="InterPro" id="IPR044068">
    <property type="entry name" value="CB"/>
</dbReference>
<dbReference type="Gene3D" id="1.10.443.10">
    <property type="entry name" value="Intergrase catalytic core"/>
    <property type="match status" value="1"/>
</dbReference>
<dbReference type="InterPro" id="IPR011010">
    <property type="entry name" value="DNA_brk_join_enz"/>
</dbReference>
<dbReference type="GO" id="GO:0007059">
    <property type="term" value="P:chromosome segregation"/>
    <property type="evidence" value="ECO:0007669"/>
    <property type="project" value="UniProtKB-KW"/>
</dbReference>
<evidence type="ECO:0000259" key="7">
    <source>
        <dbReference type="PROSITE" id="PS51900"/>
    </source>
</evidence>
<dbReference type="PANTHER" id="PTHR30349:SF81">
    <property type="entry name" value="TYROSINE RECOMBINASE XERC"/>
    <property type="match status" value="1"/>
</dbReference>
<dbReference type="GO" id="GO:0015074">
    <property type="term" value="P:DNA integration"/>
    <property type="evidence" value="ECO:0007669"/>
    <property type="project" value="UniProtKB-KW"/>
</dbReference>
<evidence type="ECO:0000256" key="5">
    <source>
        <dbReference type="PROSITE-ProRule" id="PRU01248"/>
    </source>
</evidence>
<dbReference type="AlphaFoldDB" id="A0A1I7B3Z2"/>
<accession>A0A1I7B3Z2</accession>
<dbReference type="PROSITE" id="PS51898">
    <property type="entry name" value="TYR_RECOMBINASE"/>
    <property type="match status" value="1"/>
</dbReference>
<dbReference type="GO" id="GO:0003677">
    <property type="term" value="F:DNA binding"/>
    <property type="evidence" value="ECO:0007669"/>
    <property type="project" value="UniProtKB-UniRule"/>
</dbReference>
<keyword evidence="2" id="KW-0229">DNA integration</keyword>
<dbReference type="SUPFAM" id="SSF56349">
    <property type="entry name" value="DNA breaking-rejoining enzymes"/>
    <property type="match status" value="1"/>
</dbReference>
<evidence type="ECO:0000256" key="2">
    <source>
        <dbReference type="ARBA" id="ARBA00022908"/>
    </source>
</evidence>
<dbReference type="InterPro" id="IPR004107">
    <property type="entry name" value="Integrase_SAM-like_N"/>
</dbReference>
<evidence type="ECO:0000313" key="8">
    <source>
        <dbReference type="EMBL" id="SFT81923.1"/>
    </source>
</evidence>
<dbReference type="Proteomes" id="UP000198844">
    <property type="component" value="Unassembled WGS sequence"/>
</dbReference>
<keyword evidence="4" id="KW-0233">DNA recombination</keyword>
<keyword evidence="3 5" id="KW-0238">DNA-binding</keyword>
<dbReference type="EMBL" id="FPBH01000004">
    <property type="protein sequence ID" value="SFT81923.1"/>
    <property type="molecule type" value="Genomic_DNA"/>
</dbReference>
<proteinExistence type="predicted"/>
<dbReference type="InterPro" id="IPR002104">
    <property type="entry name" value="Integrase_catalytic"/>
</dbReference>
<organism evidence="8 9">
    <name type="scientific">Paraburkholderia aspalathi</name>
    <dbReference type="NCBI Taxonomy" id="1324617"/>
    <lineage>
        <taxon>Bacteria</taxon>
        <taxon>Pseudomonadati</taxon>
        <taxon>Pseudomonadota</taxon>
        <taxon>Betaproteobacteria</taxon>
        <taxon>Burkholderiales</taxon>
        <taxon>Burkholderiaceae</taxon>
        <taxon>Paraburkholderia</taxon>
    </lineage>
</organism>
<protein>
    <submittedName>
        <fullName evidence="8">Site-specific recombinase XerD</fullName>
    </submittedName>
</protein>
<dbReference type="Pfam" id="PF00589">
    <property type="entry name" value="Phage_integrase"/>
    <property type="match status" value="1"/>
</dbReference>
<dbReference type="InterPro" id="IPR010998">
    <property type="entry name" value="Integrase_recombinase_N"/>
</dbReference>
<name>A0A1I7B3Z2_9BURK</name>
<reference evidence="8 9" key="1">
    <citation type="submission" date="2016-10" db="EMBL/GenBank/DDBJ databases">
        <authorList>
            <person name="de Groot N.N."/>
        </authorList>
    </citation>
    <scope>NUCLEOTIDE SEQUENCE [LARGE SCALE GENOMIC DNA]</scope>
    <source>
        <strain evidence="8 9">LMG 27731</strain>
    </source>
</reference>
<keyword evidence="1" id="KW-0159">Chromosome partition</keyword>
<evidence type="ECO:0000256" key="1">
    <source>
        <dbReference type="ARBA" id="ARBA00022829"/>
    </source>
</evidence>
<dbReference type="RefSeq" id="WP_093633796.1">
    <property type="nucleotide sequence ID" value="NZ_FPBH01000004.1"/>
</dbReference>
<dbReference type="Pfam" id="PF02899">
    <property type="entry name" value="Phage_int_SAM_1"/>
    <property type="match status" value="1"/>
</dbReference>
<gene>
    <name evidence="8" type="ORF">SAMN05192563_1004159</name>
</gene>
<dbReference type="PROSITE" id="PS51900">
    <property type="entry name" value="CB"/>
    <property type="match status" value="1"/>
</dbReference>
<feature type="domain" description="Core-binding (CB)" evidence="7">
    <location>
        <begin position="5"/>
        <end position="98"/>
    </location>
</feature>
<dbReference type="InterPro" id="IPR050090">
    <property type="entry name" value="Tyrosine_recombinase_XerCD"/>
</dbReference>
<evidence type="ECO:0000313" key="9">
    <source>
        <dbReference type="Proteomes" id="UP000198844"/>
    </source>
</evidence>
<sequence length="330" mass="37533">MSNTEMLGPWLRRFLLEYLVSERNLALNTQRSYRDMLVVLLPFMAKNLTKPVDQLRVLDLSPKLVRAFLSHLEEKRHCGTGTRNQRLGALHALARFVGEHSPEHIDWCAQIRAIPYKKASQATISYLEKREMEALLNAPDRQTAQGRRDYALLMFLYNSGARASEAASLRIRDLDGYRKCACITGKGGKQRICPLWPTTFNVLDPLIVDRDSAEPVFLNRYGKSITRFGIHTLIERYALRAREQAPSLASKRVSPHLIRHTTATHLLRAGVDINTIRGWLGHASLNTTNVYAEIDLETKARALASCAPTTQRARKSWRSQPTLMDFLRSL</sequence>
<evidence type="ECO:0000256" key="3">
    <source>
        <dbReference type="ARBA" id="ARBA00023125"/>
    </source>
</evidence>
<dbReference type="InterPro" id="IPR013762">
    <property type="entry name" value="Integrase-like_cat_sf"/>
</dbReference>
<evidence type="ECO:0000256" key="4">
    <source>
        <dbReference type="ARBA" id="ARBA00023172"/>
    </source>
</evidence>
<dbReference type="OrthoDB" id="5415821at2"/>
<feature type="domain" description="Tyr recombinase" evidence="6">
    <location>
        <begin position="122"/>
        <end position="304"/>
    </location>
</feature>
<dbReference type="Gene3D" id="1.10.150.130">
    <property type="match status" value="1"/>
</dbReference>
<evidence type="ECO:0000259" key="6">
    <source>
        <dbReference type="PROSITE" id="PS51898"/>
    </source>
</evidence>
<dbReference type="PANTHER" id="PTHR30349">
    <property type="entry name" value="PHAGE INTEGRASE-RELATED"/>
    <property type="match status" value="1"/>
</dbReference>
<dbReference type="GO" id="GO:0006310">
    <property type="term" value="P:DNA recombination"/>
    <property type="evidence" value="ECO:0007669"/>
    <property type="project" value="UniProtKB-KW"/>
</dbReference>